<organism evidence="2 3">
    <name type="scientific">Vibrio cidicii</name>
    <dbReference type="NCBI Taxonomy" id="1763883"/>
    <lineage>
        <taxon>Bacteria</taxon>
        <taxon>Pseudomonadati</taxon>
        <taxon>Pseudomonadota</taxon>
        <taxon>Gammaproteobacteria</taxon>
        <taxon>Vibrionales</taxon>
        <taxon>Vibrionaceae</taxon>
        <taxon>Vibrio</taxon>
    </lineage>
</organism>
<accession>A0A151JGL0</accession>
<name>A0A151JGL0_9VIBR</name>
<dbReference type="AlphaFoldDB" id="A0A151JGL0"/>
<feature type="coiled-coil region" evidence="1">
    <location>
        <begin position="110"/>
        <end position="144"/>
    </location>
</feature>
<reference evidence="3" key="1">
    <citation type="submission" date="2015-12" db="EMBL/GenBank/DDBJ databases">
        <authorList>
            <person name="Tarr C.L."/>
            <person name="Gladney L.M."/>
        </authorList>
    </citation>
    <scope>NUCLEOTIDE SEQUENCE [LARGE SCALE GENOMIC DNA]</scope>
    <source>
        <strain evidence="3">2756-81</strain>
    </source>
</reference>
<dbReference type="EMBL" id="LOMK01000001">
    <property type="protein sequence ID" value="KYN24858.1"/>
    <property type="molecule type" value="Genomic_DNA"/>
</dbReference>
<gene>
    <name evidence="2" type="ORF">AUQ44_03250</name>
</gene>
<proteinExistence type="predicted"/>
<dbReference type="Proteomes" id="UP000075349">
    <property type="component" value="Unassembled WGS sequence"/>
</dbReference>
<evidence type="ECO:0000313" key="2">
    <source>
        <dbReference type="EMBL" id="KYN24858.1"/>
    </source>
</evidence>
<evidence type="ECO:0008006" key="4">
    <source>
        <dbReference type="Google" id="ProtNLM"/>
    </source>
</evidence>
<keyword evidence="1" id="KW-0175">Coiled coil</keyword>
<evidence type="ECO:0000313" key="3">
    <source>
        <dbReference type="Proteomes" id="UP000075349"/>
    </source>
</evidence>
<evidence type="ECO:0000256" key="1">
    <source>
        <dbReference type="SAM" id="Coils"/>
    </source>
</evidence>
<comment type="caution">
    <text evidence="2">The sequence shown here is derived from an EMBL/GenBank/DDBJ whole genome shotgun (WGS) entry which is preliminary data.</text>
</comment>
<protein>
    <recommendedName>
        <fullName evidence="4">ProQ/FinO domain-containing protein</fullName>
    </recommendedName>
</protein>
<sequence>MSEQKKDLRPVILWIKSFPVFKESKPVAGSQILKQLFEENSKRSEPFTTTEIRKGSFIASTKDLRVLKATVSGEYDVFHDLYGNRIETYPIRSDLLEKVQQGIVSVTAEMKARKAEKAAARKAAKQAKAKKEQAQKAAQIEVKKKKTLGAPKDKKTVDILVKKKKRKVLSLK</sequence>